<feature type="compositionally biased region" description="Low complexity" evidence="1">
    <location>
        <begin position="814"/>
        <end position="828"/>
    </location>
</feature>
<feature type="compositionally biased region" description="Acidic residues" evidence="1">
    <location>
        <begin position="2742"/>
        <end position="2756"/>
    </location>
</feature>
<dbReference type="PANTHER" id="PTHR48125">
    <property type="entry name" value="LP07818P1"/>
    <property type="match status" value="1"/>
</dbReference>
<dbReference type="PANTHER" id="PTHR48125:SF10">
    <property type="entry name" value="OS12G0136300 PROTEIN"/>
    <property type="match status" value="1"/>
</dbReference>
<reference evidence="4" key="1">
    <citation type="submission" date="2024-06" db="EMBL/GenBank/DDBJ databases">
        <title>The genome sequences of Kitasatospora sp. strain HUAS MG31.</title>
        <authorList>
            <person name="Mo P."/>
        </authorList>
    </citation>
    <scope>NUCLEOTIDE SEQUENCE</scope>
    <source>
        <strain evidence="4">HUAS MG31</strain>
    </source>
</reference>
<dbReference type="InterPro" id="IPR028908">
    <property type="entry name" value="Tox-PL_dom"/>
</dbReference>
<feature type="compositionally biased region" description="Acidic residues" evidence="1">
    <location>
        <begin position="2823"/>
        <end position="2835"/>
    </location>
</feature>
<evidence type="ECO:0000313" key="4">
    <source>
        <dbReference type="EMBL" id="XCM77496.1"/>
    </source>
</evidence>
<dbReference type="InterPro" id="IPR057746">
    <property type="entry name" value="CpnT-like_N"/>
</dbReference>
<feature type="compositionally biased region" description="Low complexity" evidence="1">
    <location>
        <begin position="415"/>
        <end position="427"/>
    </location>
</feature>
<sequence length="3575" mass="381615">MAVELPEPLQWVLLLLAGTRWPEGEEDVMREMADRWRAAGETLADVGRSVDSTVQRALDGQQGKAAEGLATHWAKFSVGKGTEEDPGFFPSMVKSCEGMAEMLDNMANSTETAKIQIVAQLGILAFEIATAEASAPVTAGASLAAIPAAVAVTRTAVQQILKQLLKEALEFAAKEAAQEVAINLLAQTIQVAEGNRSGFDAKELGQSALGGAVGGASGHLIGKGLGSAAGKAGLGNAMETVGGKMVHGAAVGVGADVSTQLITTGTVDGGSLLGSGLSGGSNVGLQHGASAIKGKFGGGDIPNVPTGGSLSGADAPPTFGLRPGGGSSSDSPDGAGGGDRGAQAYQGPGGGSRSTDTGSDGGSTTSPSTAGGGRTLAPFGSDRGGSGSHDASSTGAGSGLGSSHSGGSGTGSRGGESTPSGGTPSTTANHTPTPDTGGTSRPQATAHTEAPAPTSSRADTPVATVQSDSTPRQAEPAQHTPTPTPDRGPQADTSPTPRQTDAPAPQVRTESEATAARPEPTVRPQADNPPVTEAVRPQQDTPAARPESNVPHQQPGSHEAPTADRTQDTPVAQTRPNETPATGRPEPTVPHQQADSTDPVRQQPTQHEAPTVRPESQPTPARADAEPNTVPQPRPDSEPAPRQPQPDPQPQHSPQPQPQAEQAPPRQQQDPQPRPEAQPHTEQPQTRNDQQPQPDHQPPARQQPHATPEAQAQPHATPEPTSRPQQDQPAPQPQHTPQPQPQPHQEPAPAPVGRVSPEPAPVRTEPTGDRTDPHTPAPDATRIAGGPITASRPSATPTADRSDTFLPPPPDPAPNQQQPTQVPPAAHVSPPPPAATTPTPTPNRSGLGPVRQPADPVQGTPSRNDRPGTPQPAQPGEGHRITPRPSTETDPAREPRGTKRGREDEATLPHGRPEGPKRQRTPAYENTAGPLRDRGYEPATPEQYQALTDHLDQHGGTPHPELTPELLEHVNPHTAAMDHGDLYSCLEAVEALRDTHYGNPRPSGLPHSSVPENNSAWTLTKRHGTPVPLGTGQHGVDSVMDQVRNAGPGSFSTVLFSDGPGTQGHVVALVHGQDGVLRWADPSTGDVREARPDTLPGDWAGDKHVWAATSDANGDSVNPRADLSVFDGDAPTFGVLSVVTDGSTLDPADRDVVRRLAQDIDAQVEQAARLALANPDSVPDLDGYTKRWTDSYNKWTDPETSPEERARIEKLLPRQFGYAVESMTTQMIRDNVTLPPGYTIDTQVTHGSTRPDLVITKTDGNGKQELGWLDITADKSEGHIDDKQSSLWSSRPYVAETLYPSLDTSKLGSGGTPEQKAFVQALIQSQQAEAQRFQQNMDDFKDKVPAPVEGSKEKKRADIEKRLGEALGRDRKLTPTEARNVLKGLAEVHGSSYNPTQYGYKSTDSSSYVEGQRILRDHFGPAPATPSTSASADRSALPPLTSQDSEDRMRTTPSPEPEAQPTATQRSDDSMRDASPPPPAADDRSVGTRDGADHRRSAPPQDAYAVTRPADIGDLTRDLPQLPPHQREAAIASLPASDRRGLAQDPAFVAALRDTLPPGEFAKTAAQLMVDVDRATDRPASARAEATAQLTRMLQDPDTAARLLTEGSRLVVVPKDVPMTDLAPFAHLGGRTADSEAGGGRGWDDVRGSGGKWAAVTEENLLGERTTVGPDQHYADGYSTTTHELAHTIHKFGLTDADRQLIGDTYRAKLDDESLPRLFGEDGPSEWSDGPRRRPDGSEAENYAARDEHEYFAQVSNAYLGTNHGTDPYTGQPRNNGTDWVRSNEPELLPLLERLYGADPTAVHQESANPVHATDAENDMYQGLRDFTAQVEDGQLPSDSRPDHTAPVDGDVPPQQPPGGSDRSDPVDRGVPTEPDVDLPAPPPRAEPARTDSEGPQHTWPATGRVLPDPADRAAELASRYGIADPGTLAQQVRDVRKGDLDAVRDLLGSEHGPELLKDLGREVPEHTLWRLGGEQPDRAQELKDIIAHRRGGVPPTDLEVEARQEVARRLADQPSVTVVVASGPGSGHQAAAVNMIRSLRELGYDGQVNLVAPTNVRARLDRMLDTDLLGGGQVHYAPDEFDPHGENTPAPVAHGGLTLVAASDEIAADGDNSKALLSYTGADKAVVLAPYAWGMSTRAVFSRTEDGFGVLPLDGTVDRKNALYQQHVPAPDPHAFAGDPRLQSVADRVTSGRLDLMPLYGLARLTPDRQAGAPDYLAAGIHEARLGKPAVLLQVGSHDIPYAPPYEQPWLKRADLSTTLDADGMNRLLDSLGPDDVLVLRSGALGQDAFEKVFQLGSLPAVQEGANTTGTSQLTGRPYFSPVTGTTPYPEAVSSTAAQDLASRAGDHLPTDAKARLEESWKSALKPEATKAEVDTAVRELRAAADVLADAADGLTDRAEQRALRELAESGAKSADALQRSHAAVAVREELQRVTDALASGNDWTTAVEDAPAYDELRKAVYNREIADGWLNTLPTDDTSGRPFELKSDQLVAFAEGLGDDYDRLGELLGADMTPEQRAVLDHALSPEGRAAEERRMMRTGELSQIPLGSIPEARQRLAEVSAAIRERENGLIEELRNSAELQAKSTAPRPEQVQVIADVLNGYAQPDSPYQQYTSELTGRANDWQQNQLLMALLHLDDQPSDVLRTSPPRSVAPEHAPEHSPVPTPRQESQPLPEPTPEVPQPSPEQVLTAPQPPSPQAPFRYQSSDNGPSLFDDDFTMNDDSESESETMPGVEAGPSIFDEDFVLNDDSESESETMPGVEAGPSIFDEDFVLNDDSESESETMPGVEAGPSIFDEDFVLNDDSESESETMPGVEAGPSIFDDDFTLNDDSESDAERGTVPSPPPPASAPFRLGPVRPSSDGTDPSGFGSTNRQPASGHTSPPPPATDRSGPTTDRGEPPAKRRRTPAYENTDAVLHDRGYRPADTDQHAALRDFTEGRRFPEPTPELLGLITPHQQPVSPGPDFRLGDDLQSCLEAVEAYRDTHYGRPRPSGQSLTGSVEQHAGQVLNRRHDLPHLFGEGRPAVDSLLDHVRRGGPGSFATVLVGREGEVGHTVALVNGADGKLRWVDPSTHQSWDATPGSLPDPRTTGWKVWASAAGPDESTLPGLTPDRGFQADFGAPFLTSLFGNTTADTTAQTAPPVTAPQPLNLPDPAEANDRLTNNPVEFLRDNILSYDGALGMELRTPSLSRQEARQFMAWANTQPRNWFTLVPDPRRNNALILTPAVEKYVEAHPDHEFVSRFADRFANPPADQQYLTSAYIPYLAGAPGGHLDTVGSTPVPFDPDATVPGSEFVFTAVMNGCALAVTPGATPDVFTAWHYQSCTTNNSSALDFRRTQQPTDWFGPEEYESGTQAAFYEVTNFLWKSPTDGWQIVSQETSVDPTNEAGSTVTAVRQRPLELNPPTPNQEAVHLARIYTGMAEAELKRFDTEAEGILKQDWGSKRTKAEVEQELQRLRSTLLVDLINLREQGHLDPRVPFTGTNPAAVPLTTPTPDTLSFSTLGEVAQAIQSNRLTVGTTVQERLSALNDQGPAKDRDWRQGKLDQLLTTFLPTDHTPTLWHQHLTTETADHPRA</sequence>
<feature type="compositionally biased region" description="Polar residues" evidence="1">
    <location>
        <begin position="568"/>
        <end position="580"/>
    </location>
</feature>
<feature type="compositionally biased region" description="Acidic residues" evidence="1">
    <location>
        <begin position="2715"/>
        <end position="2729"/>
    </location>
</feature>
<feature type="domain" description="Tox-PL" evidence="2">
    <location>
        <begin position="988"/>
        <end position="1085"/>
    </location>
</feature>
<dbReference type="Pfam" id="PF25547">
    <property type="entry name" value="WXG100_2"/>
    <property type="match status" value="1"/>
</dbReference>
<feature type="compositionally biased region" description="Acidic residues" evidence="1">
    <location>
        <begin position="2796"/>
        <end position="2810"/>
    </location>
</feature>
<feature type="compositionally biased region" description="Polar residues" evidence="1">
    <location>
        <begin position="453"/>
        <end position="472"/>
    </location>
</feature>
<feature type="compositionally biased region" description="Polar residues" evidence="1">
    <location>
        <begin position="428"/>
        <end position="446"/>
    </location>
</feature>
<feature type="region of interest" description="Disordered" evidence="1">
    <location>
        <begin position="300"/>
        <end position="937"/>
    </location>
</feature>
<feature type="region of interest" description="Disordered" evidence="1">
    <location>
        <begin position="1762"/>
        <end position="1782"/>
    </location>
</feature>
<feature type="compositionally biased region" description="Basic and acidic residues" evidence="1">
    <location>
        <begin position="890"/>
        <end position="917"/>
    </location>
</feature>
<feature type="compositionally biased region" description="Polar residues" evidence="1">
    <location>
        <begin position="590"/>
        <end position="619"/>
    </location>
</feature>
<feature type="region of interest" description="Disordered" evidence="1">
    <location>
        <begin position="1833"/>
        <end position="1908"/>
    </location>
</feature>
<feature type="compositionally biased region" description="Gly residues" evidence="1">
    <location>
        <begin position="396"/>
        <end position="414"/>
    </location>
</feature>
<feature type="domain" description="Tox-PL" evidence="2">
    <location>
        <begin position="2976"/>
        <end position="3072"/>
    </location>
</feature>
<feature type="compositionally biased region" description="Low complexity" evidence="1">
    <location>
        <begin position="658"/>
        <end position="671"/>
    </location>
</feature>
<evidence type="ECO:0000259" key="2">
    <source>
        <dbReference type="Pfam" id="PF15644"/>
    </source>
</evidence>
<evidence type="ECO:0000256" key="1">
    <source>
        <dbReference type="SAM" id="MobiDB-lite"/>
    </source>
</evidence>
<accession>A0AAU8JMN1</accession>
<feature type="compositionally biased region" description="Acidic residues" evidence="1">
    <location>
        <begin position="2769"/>
        <end position="2783"/>
    </location>
</feature>
<organism evidence="4">
    <name type="scientific">Kitasatospora camelliae</name>
    <dbReference type="NCBI Taxonomy" id="3156397"/>
    <lineage>
        <taxon>Bacteria</taxon>
        <taxon>Bacillati</taxon>
        <taxon>Actinomycetota</taxon>
        <taxon>Actinomycetes</taxon>
        <taxon>Kitasatosporales</taxon>
        <taxon>Streptomycetaceae</taxon>
        <taxon>Kitasatospora</taxon>
    </lineage>
</organism>
<feature type="compositionally biased region" description="Pro residues" evidence="1">
    <location>
        <begin position="641"/>
        <end position="657"/>
    </location>
</feature>
<dbReference type="EMBL" id="CP159872">
    <property type="protein sequence ID" value="XCM77496.1"/>
    <property type="molecule type" value="Genomic_DNA"/>
</dbReference>
<feature type="compositionally biased region" description="Pro residues" evidence="1">
    <location>
        <begin position="730"/>
        <end position="750"/>
    </location>
</feature>
<feature type="compositionally biased region" description="Pro residues" evidence="1">
    <location>
        <begin position="2675"/>
        <end position="2686"/>
    </location>
</feature>
<evidence type="ECO:0000259" key="3">
    <source>
        <dbReference type="Pfam" id="PF25547"/>
    </source>
</evidence>
<dbReference type="Pfam" id="PF15644">
    <property type="entry name" value="Gln_amidase"/>
    <property type="match status" value="2"/>
</dbReference>
<dbReference type="KEGG" id="kcm:ABWK59_00260"/>
<dbReference type="SUPFAM" id="SSF55486">
    <property type="entry name" value="Metalloproteases ('zincins'), catalytic domain"/>
    <property type="match status" value="1"/>
</dbReference>
<feature type="compositionally biased region" description="Low complexity" evidence="1">
    <location>
        <begin position="353"/>
        <end position="369"/>
    </location>
</feature>
<feature type="compositionally biased region" description="Low complexity" evidence="1">
    <location>
        <begin position="1421"/>
        <end position="1432"/>
    </location>
</feature>
<feature type="compositionally biased region" description="Basic and acidic residues" evidence="1">
    <location>
        <begin position="1481"/>
        <end position="1496"/>
    </location>
</feature>
<name>A0AAU8JMN1_9ACTN</name>
<feature type="compositionally biased region" description="Low complexity" evidence="1">
    <location>
        <begin position="689"/>
        <end position="708"/>
    </location>
</feature>
<feature type="region of interest" description="Disordered" evidence="1">
    <location>
        <begin position="997"/>
        <end position="1028"/>
    </location>
</feature>
<feature type="domain" description="Outer membrane channel protein CpnT-like N-terminal" evidence="3">
    <location>
        <begin position="6"/>
        <end position="154"/>
    </location>
</feature>
<gene>
    <name evidence="4" type="ORF">ABWK59_00260</name>
</gene>
<protein>
    <submittedName>
        <fullName evidence="4">Toxin glutamine deamidase domain-containing protein</fullName>
    </submittedName>
</protein>
<feature type="compositionally biased region" description="Pro residues" evidence="1">
    <location>
        <begin position="829"/>
        <end position="841"/>
    </location>
</feature>
<feature type="region of interest" description="Disordered" evidence="1">
    <location>
        <begin position="2642"/>
        <end position="2925"/>
    </location>
</feature>
<dbReference type="RefSeq" id="WP_354637114.1">
    <property type="nucleotide sequence ID" value="NZ_CP159872.1"/>
</dbReference>
<feature type="compositionally biased region" description="Polar residues" evidence="1">
    <location>
        <begin position="2862"/>
        <end position="2882"/>
    </location>
</feature>
<feature type="region of interest" description="Disordered" evidence="1">
    <location>
        <begin position="1418"/>
        <end position="1507"/>
    </location>
</feature>
<feature type="region of interest" description="Disordered" evidence="1">
    <location>
        <begin position="1715"/>
        <end position="1740"/>
    </location>
</feature>
<proteinExistence type="predicted"/>